<keyword evidence="1" id="KW-0863">Zinc-finger</keyword>
<feature type="compositionally biased region" description="Basic and acidic residues" evidence="2">
    <location>
        <begin position="1"/>
        <end position="17"/>
    </location>
</feature>
<protein>
    <recommendedName>
        <fullName evidence="3">CCHC-type domain-containing protein</fullName>
    </recommendedName>
</protein>
<feature type="region of interest" description="Disordered" evidence="2">
    <location>
        <begin position="1"/>
        <end position="21"/>
    </location>
</feature>
<dbReference type="Proteomes" id="UP001141552">
    <property type="component" value="Unassembled WGS sequence"/>
</dbReference>
<evidence type="ECO:0000313" key="4">
    <source>
        <dbReference type="EMBL" id="KAJ4846112.1"/>
    </source>
</evidence>
<evidence type="ECO:0000256" key="1">
    <source>
        <dbReference type="PROSITE-ProRule" id="PRU00047"/>
    </source>
</evidence>
<dbReference type="OrthoDB" id="1939268at2759"/>
<organism evidence="4 5">
    <name type="scientific">Turnera subulata</name>
    <dbReference type="NCBI Taxonomy" id="218843"/>
    <lineage>
        <taxon>Eukaryota</taxon>
        <taxon>Viridiplantae</taxon>
        <taxon>Streptophyta</taxon>
        <taxon>Embryophyta</taxon>
        <taxon>Tracheophyta</taxon>
        <taxon>Spermatophyta</taxon>
        <taxon>Magnoliopsida</taxon>
        <taxon>eudicotyledons</taxon>
        <taxon>Gunneridae</taxon>
        <taxon>Pentapetalae</taxon>
        <taxon>rosids</taxon>
        <taxon>fabids</taxon>
        <taxon>Malpighiales</taxon>
        <taxon>Passifloraceae</taxon>
        <taxon>Turnera</taxon>
    </lineage>
</organism>
<dbReference type="EMBL" id="JAKUCV010001508">
    <property type="protein sequence ID" value="KAJ4846112.1"/>
    <property type="molecule type" value="Genomic_DNA"/>
</dbReference>
<comment type="caution">
    <text evidence="4">The sequence shown here is derived from an EMBL/GenBank/DDBJ whole genome shotgun (WGS) entry which is preliminary data.</text>
</comment>
<dbReference type="PROSITE" id="PS50158">
    <property type="entry name" value="ZF_CCHC"/>
    <property type="match status" value="1"/>
</dbReference>
<keyword evidence="1" id="KW-0479">Metal-binding</keyword>
<reference evidence="4" key="2">
    <citation type="journal article" date="2023" name="Plants (Basel)">
        <title>Annotation of the Turnera subulata (Passifloraceae) Draft Genome Reveals the S-Locus Evolved after the Divergence of Turneroideae from Passifloroideae in a Stepwise Manner.</title>
        <authorList>
            <person name="Henning P.M."/>
            <person name="Roalson E.H."/>
            <person name="Mir W."/>
            <person name="McCubbin A.G."/>
            <person name="Shore J.S."/>
        </authorList>
    </citation>
    <scope>NUCLEOTIDE SEQUENCE</scope>
    <source>
        <strain evidence="4">F60SS</strain>
    </source>
</reference>
<dbReference type="InterPro" id="IPR040256">
    <property type="entry name" value="At4g02000-like"/>
</dbReference>
<dbReference type="PANTHER" id="PTHR31286:SF167">
    <property type="entry name" value="OS09G0268800 PROTEIN"/>
    <property type="match status" value="1"/>
</dbReference>
<accession>A0A9Q0GC83</accession>
<evidence type="ECO:0000259" key="3">
    <source>
        <dbReference type="PROSITE" id="PS50158"/>
    </source>
</evidence>
<dbReference type="InterPro" id="IPR001878">
    <property type="entry name" value="Znf_CCHC"/>
</dbReference>
<evidence type="ECO:0000313" key="5">
    <source>
        <dbReference type="Proteomes" id="UP001141552"/>
    </source>
</evidence>
<dbReference type="GO" id="GO:0003676">
    <property type="term" value="F:nucleic acid binding"/>
    <property type="evidence" value="ECO:0007669"/>
    <property type="project" value="InterPro"/>
</dbReference>
<proteinExistence type="predicted"/>
<gene>
    <name evidence="4" type="ORF">Tsubulata_033990</name>
</gene>
<dbReference type="PANTHER" id="PTHR31286">
    <property type="entry name" value="GLYCINE-RICH CELL WALL STRUCTURAL PROTEIN 1.8-LIKE"/>
    <property type="match status" value="1"/>
</dbReference>
<reference evidence="4" key="1">
    <citation type="submission" date="2022-02" db="EMBL/GenBank/DDBJ databases">
        <authorList>
            <person name="Henning P.M."/>
            <person name="McCubbin A.G."/>
            <person name="Shore J.S."/>
        </authorList>
    </citation>
    <scope>NUCLEOTIDE SEQUENCE</scope>
    <source>
        <strain evidence="4">F60SS</strain>
        <tissue evidence="4">Leaves</tissue>
    </source>
</reference>
<dbReference type="GO" id="GO:0008270">
    <property type="term" value="F:zinc ion binding"/>
    <property type="evidence" value="ECO:0007669"/>
    <property type="project" value="UniProtKB-KW"/>
</dbReference>
<sequence>MNNGREVGESSRHHEAGQGEEDDDFLILEEDLGEPWGNQFLFAGQGSGGDRQNVLDAGKPWFFEKQLVVLKAITGDEVLSQVTLEEAPVWIQMYDIPLNHRTTNNVRNIPSKTGSFLCFDEKGEQRWSKFIWANVLLNVEKPLRKSLSIRKERGTIVEVVYRYEGIPNFCYLCGKLGHDLKECECRGEDSDDEENTSFDEWLCASPLKPYSIRQEASMGTNIVDRSGGANKKGQTIGDW</sequence>
<keyword evidence="1" id="KW-0862">Zinc</keyword>
<dbReference type="InterPro" id="IPR025836">
    <property type="entry name" value="Zn_knuckle_CX2CX4HX4C"/>
</dbReference>
<dbReference type="AlphaFoldDB" id="A0A9Q0GC83"/>
<keyword evidence="5" id="KW-1185">Reference proteome</keyword>
<dbReference type="Pfam" id="PF14392">
    <property type="entry name" value="zf-CCHC_4"/>
    <property type="match status" value="1"/>
</dbReference>
<feature type="domain" description="CCHC-type" evidence="3">
    <location>
        <begin position="170"/>
        <end position="183"/>
    </location>
</feature>
<name>A0A9Q0GC83_9ROSI</name>
<evidence type="ECO:0000256" key="2">
    <source>
        <dbReference type="SAM" id="MobiDB-lite"/>
    </source>
</evidence>